<name>A0A4P6K4C6_KTERU</name>
<evidence type="ECO:0000313" key="3">
    <source>
        <dbReference type="Proteomes" id="UP000290365"/>
    </source>
</evidence>
<dbReference type="InterPro" id="IPR041698">
    <property type="entry name" value="Methyltransf_25"/>
</dbReference>
<dbReference type="GO" id="GO:0008168">
    <property type="term" value="F:methyltransferase activity"/>
    <property type="evidence" value="ECO:0007669"/>
    <property type="project" value="UniProtKB-KW"/>
</dbReference>
<sequence length="286" mass="31438">MNTPHPAGYFVPLEEERETARLIGFHRFLTEALGGLFPEHCSLQGCTSLLDLACGPGGWALDVAEHFPHLKVIGGDTSPSRIAYAQAQAQARHLPNVQFQVMDVLEPFPWLAASFDLINARLLQGFLPAQQWPFFLKKCTQVLRAGGRLRLTECENTLTTAPTLEQLSLKHAQAYQRVGYSFSPSGTGVGITVALASLLREAGLSQVQQHVAGIDFSAGTAAHPSMVSYFQTLLPLVLPFLVKQGVLQEEEGLQMIAQALQEMQATNFSGLWYFRTVWGTTVQEKE</sequence>
<dbReference type="AlphaFoldDB" id="A0A4P6K4C6"/>
<dbReference type="Proteomes" id="UP000290365">
    <property type="component" value="Chromosome"/>
</dbReference>
<evidence type="ECO:0000313" key="2">
    <source>
        <dbReference type="EMBL" id="QBD82783.1"/>
    </source>
</evidence>
<dbReference type="SUPFAM" id="SSF53335">
    <property type="entry name" value="S-adenosyl-L-methionine-dependent methyltransferases"/>
    <property type="match status" value="1"/>
</dbReference>
<dbReference type="PANTHER" id="PTHR43591">
    <property type="entry name" value="METHYLTRANSFERASE"/>
    <property type="match status" value="1"/>
</dbReference>
<dbReference type="RefSeq" id="WP_129893852.1">
    <property type="nucleotide sequence ID" value="NZ_CP035758.1"/>
</dbReference>
<dbReference type="Pfam" id="PF13649">
    <property type="entry name" value="Methyltransf_25"/>
    <property type="match status" value="1"/>
</dbReference>
<proteinExistence type="predicted"/>
<dbReference type="EMBL" id="CP035758">
    <property type="protein sequence ID" value="QBD82783.1"/>
    <property type="molecule type" value="Genomic_DNA"/>
</dbReference>
<dbReference type="InterPro" id="IPR029063">
    <property type="entry name" value="SAM-dependent_MTases_sf"/>
</dbReference>
<dbReference type="Gene3D" id="3.40.50.150">
    <property type="entry name" value="Vaccinia Virus protein VP39"/>
    <property type="match status" value="1"/>
</dbReference>
<accession>A0A4P6K4C6</accession>
<dbReference type="GO" id="GO:0032259">
    <property type="term" value="P:methylation"/>
    <property type="evidence" value="ECO:0007669"/>
    <property type="project" value="UniProtKB-KW"/>
</dbReference>
<dbReference type="OrthoDB" id="149727at2"/>
<organism evidence="2 3">
    <name type="scientific">Ktedonosporobacter rubrisoli</name>
    <dbReference type="NCBI Taxonomy" id="2509675"/>
    <lineage>
        <taxon>Bacteria</taxon>
        <taxon>Bacillati</taxon>
        <taxon>Chloroflexota</taxon>
        <taxon>Ktedonobacteria</taxon>
        <taxon>Ktedonobacterales</taxon>
        <taxon>Ktedonosporobacteraceae</taxon>
        <taxon>Ktedonosporobacter</taxon>
    </lineage>
</organism>
<keyword evidence="3" id="KW-1185">Reference proteome</keyword>
<protein>
    <submittedName>
        <fullName evidence="2">Class I SAM-dependent methyltransferase</fullName>
    </submittedName>
</protein>
<reference evidence="2 3" key="1">
    <citation type="submission" date="2019-01" db="EMBL/GenBank/DDBJ databases">
        <title>Ktedonosporobacter rubrisoli SCAWS-G2.</title>
        <authorList>
            <person name="Huang Y."/>
            <person name="Yan B."/>
        </authorList>
    </citation>
    <scope>NUCLEOTIDE SEQUENCE [LARGE SCALE GENOMIC DNA]</scope>
    <source>
        <strain evidence="2 3">SCAWS-G2</strain>
    </source>
</reference>
<dbReference type="CDD" id="cd02440">
    <property type="entry name" value="AdoMet_MTases"/>
    <property type="match status" value="1"/>
</dbReference>
<gene>
    <name evidence="2" type="ORF">EPA93_45200</name>
</gene>
<dbReference type="KEGG" id="kbs:EPA93_45200"/>
<keyword evidence="2" id="KW-0489">Methyltransferase</keyword>
<evidence type="ECO:0000259" key="1">
    <source>
        <dbReference type="Pfam" id="PF13649"/>
    </source>
</evidence>
<keyword evidence="2" id="KW-0808">Transferase</keyword>
<feature type="domain" description="Methyltransferase" evidence="1">
    <location>
        <begin position="50"/>
        <end position="147"/>
    </location>
</feature>